<organism evidence="1 2">
    <name type="scientific">Aporhodopirellula rubra</name>
    <dbReference type="NCBI Taxonomy" id="980271"/>
    <lineage>
        <taxon>Bacteria</taxon>
        <taxon>Pseudomonadati</taxon>
        <taxon>Planctomycetota</taxon>
        <taxon>Planctomycetia</taxon>
        <taxon>Pirellulales</taxon>
        <taxon>Pirellulaceae</taxon>
        <taxon>Aporhodopirellula</taxon>
    </lineage>
</organism>
<dbReference type="AlphaFoldDB" id="A0A7W5E1G6"/>
<evidence type="ECO:0000313" key="1">
    <source>
        <dbReference type="EMBL" id="MBB3208439.1"/>
    </source>
</evidence>
<reference evidence="1 2" key="1">
    <citation type="submission" date="2020-08" db="EMBL/GenBank/DDBJ databases">
        <title>Genomic Encyclopedia of Type Strains, Phase III (KMG-III): the genomes of soil and plant-associated and newly described type strains.</title>
        <authorList>
            <person name="Whitman W."/>
        </authorList>
    </citation>
    <scope>NUCLEOTIDE SEQUENCE [LARGE SCALE GENOMIC DNA]</scope>
    <source>
        <strain evidence="1 2">CECT 8075</strain>
    </source>
</reference>
<proteinExistence type="predicted"/>
<dbReference type="Proteomes" id="UP000536179">
    <property type="component" value="Unassembled WGS sequence"/>
</dbReference>
<dbReference type="EMBL" id="JACHXU010000015">
    <property type="protein sequence ID" value="MBB3208439.1"/>
    <property type="molecule type" value="Genomic_DNA"/>
</dbReference>
<sequence length="30" mass="3172">MTVPFVGGTDWGAGGTDWGALPFFGQRTEI</sequence>
<name>A0A7W5E1G6_9BACT</name>
<keyword evidence="2" id="KW-1185">Reference proteome</keyword>
<gene>
    <name evidence="1" type="ORF">FHS27_004267</name>
</gene>
<comment type="caution">
    <text evidence="1">The sequence shown here is derived from an EMBL/GenBank/DDBJ whole genome shotgun (WGS) entry which is preliminary data.</text>
</comment>
<accession>A0A7W5E1G6</accession>
<evidence type="ECO:0000313" key="2">
    <source>
        <dbReference type="Proteomes" id="UP000536179"/>
    </source>
</evidence>
<protein>
    <submittedName>
        <fullName evidence="1">Uncharacterized protein</fullName>
    </submittedName>
</protein>